<dbReference type="SUPFAM" id="SSF53901">
    <property type="entry name" value="Thiolase-like"/>
    <property type="match status" value="1"/>
</dbReference>
<evidence type="ECO:0000313" key="2">
    <source>
        <dbReference type="EMBL" id="RNB88811.1"/>
    </source>
</evidence>
<sequence>MSLRSKAAITGIGETIFHKNSGTKNILQLASEASVAAIKDAGLSLSDIDGIITLSPLSANSRLNLPLAEFLGIKPTYSDEVSVYGASGAYALKQAAEAITAGTARNILVVGSDLNFLQHRSNESIPLMEDYDVPFGIDANVAYAMAANLHHHLYGTTDEHRAKIAVDQRYNASFYENSLFGKKALTVEDVLQSPVISSPFHLYEIVSPCEGALAFIVSPSEDAKKLTPHPVYIDGAGFYNGHFLISQSQLFHNGVTTPIKKSSEIAFQMAGISTKDVDVCGFYDCYTIAVLLTIEDMGFCKKGEGGRFVLEHDLTFKGDFPVNTSGGQLSVGQPGDAGGMVNAIEVVKQLMGRAGERQIPDAEIGIVNGNGGFFSTECTLVLRRG</sequence>
<evidence type="ECO:0000313" key="3">
    <source>
        <dbReference type="Proteomes" id="UP000269573"/>
    </source>
</evidence>
<dbReference type="RefSeq" id="WP_122922909.1">
    <property type="nucleotide sequence ID" value="NZ_RHHU01000003.1"/>
</dbReference>
<dbReference type="InterPro" id="IPR055140">
    <property type="entry name" value="Thiolase_C_2"/>
</dbReference>
<dbReference type="CDD" id="cd00829">
    <property type="entry name" value="SCP-x_thiolase"/>
    <property type="match status" value="1"/>
</dbReference>
<dbReference type="Proteomes" id="UP000269573">
    <property type="component" value="Unassembled WGS sequence"/>
</dbReference>
<organism evidence="2 3">
    <name type="scientific">Brevibacillus nitrificans</name>
    <dbReference type="NCBI Taxonomy" id="651560"/>
    <lineage>
        <taxon>Bacteria</taxon>
        <taxon>Bacillati</taxon>
        <taxon>Bacillota</taxon>
        <taxon>Bacilli</taxon>
        <taxon>Bacillales</taxon>
        <taxon>Paenibacillaceae</taxon>
        <taxon>Brevibacillus</taxon>
    </lineage>
</organism>
<keyword evidence="3" id="KW-1185">Reference proteome</keyword>
<dbReference type="GO" id="GO:0016747">
    <property type="term" value="F:acyltransferase activity, transferring groups other than amino-acyl groups"/>
    <property type="evidence" value="ECO:0007669"/>
    <property type="project" value="InterPro"/>
</dbReference>
<gene>
    <name evidence="2" type="ORF">EDM59_06815</name>
</gene>
<dbReference type="EMBL" id="RHHU01000003">
    <property type="protein sequence ID" value="RNB88811.1"/>
    <property type="molecule type" value="Genomic_DNA"/>
</dbReference>
<dbReference type="AlphaFoldDB" id="A0A3M8DMT3"/>
<reference evidence="2 3" key="1">
    <citation type="submission" date="2018-10" db="EMBL/GenBank/DDBJ databases">
        <title>Phylogenomics of Brevibacillus.</title>
        <authorList>
            <person name="Dunlap C."/>
        </authorList>
    </citation>
    <scope>NUCLEOTIDE SEQUENCE [LARGE SCALE GENOMIC DNA]</scope>
    <source>
        <strain evidence="2 3">JCM 15774</strain>
    </source>
</reference>
<dbReference type="Pfam" id="PF22691">
    <property type="entry name" value="Thiolase_C_1"/>
    <property type="match status" value="1"/>
</dbReference>
<name>A0A3M8DMT3_9BACL</name>
<dbReference type="Gene3D" id="3.40.47.10">
    <property type="match status" value="1"/>
</dbReference>
<protein>
    <submittedName>
        <fullName evidence="2">Thiolase family protein</fullName>
    </submittedName>
</protein>
<dbReference type="InterPro" id="IPR002155">
    <property type="entry name" value="Thiolase"/>
</dbReference>
<dbReference type="InterPro" id="IPR016039">
    <property type="entry name" value="Thiolase-like"/>
</dbReference>
<proteinExistence type="predicted"/>
<dbReference type="PANTHER" id="PTHR42870:SF1">
    <property type="entry name" value="NON-SPECIFIC LIPID-TRANSFER PROTEIN-LIKE 2"/>
    <property type="match status" value="1"/>
</dbReference>
<comment type="caution">
    <text evidence="2">The sequence shown here is derived from an EMBL/GenBank/DDBJ whole genome shotgun (WGS) entry which is preliminary data.</text>
</comment>
<dbReference type="PIRSF" id="PIRSF000429">
    <property type="entry name" value="Ac-CoA_Ac_transf"/>
    <property type="match status" value="1"/>
</dbReference>
<evidence type="ECO:0000259" key="1">
    <source>
        <dbReference type="Pfam" id="PF22691"/>
    </source>
</evidence>
<dbReference type="PANTHER" id="PTHR42870">
    <property type="entry name" value="ACETYL-COA C-ACETYLTRANSFERASE"/>
    <property type="match status" value="1"/>
</dbReference>
<accession>A0A3M8DMT3</accession>
<feature type="domain" description="Thiolase C-terminal" evidence="1">
    <location>
        <begin position="255"/>
        <end position="384"/>
    </location>
</feature>